<gene>
    <name evidence="1" type="ORF">AOG54_04875</name>
</gene>
<evidence type="ECO:0000313" key="1">
    <source>
        <dbReference type="EMBL" id="KQB34451.1"/>
    </source>
</evidence>
<dbReference type="RefSeq" id="WP_048102051.1">
    <property type="nucleotide sequence ID" value="NZ_LKBG01000240.1"/>
</dbReference>
<comment type="caution">
    <text evidence="1">The sequence shown here is derived from an EMBL/GenBank/DDBJ whole genome shotgun (WGS) entry which is preliminary data.</text>
</comment>
<organism evidence="1 2">
    <name type="scientific">Acidiplasma aeolicum</name>
    <dbReference type="NCBI Taxonomy" id="507754"/>
    <lineage>
        <taxon>Archaea</taxon>
        <taxon>Methanobacteriati</taxon>
        <taxon>Thermoplasmatota</taxon>
        <taxon>Thermoplasmata</taxon>
        <taxon>Thermoplasmatales</taxon>
        <taxon>Ferroplasmaceae</taxon>
        <taxon>Acidiplasma</taxon>
    </lineage>
</organism>
<accession>A0A0Q0RQE5</accession>
<dbReference type="SUPFAM" id="SSF160527">
    <property type="entry name" value="V-type ATPase subunit E-like"/>
    <property type="match status" value="1"/>
</dbReference>
<sequence>MSLESILNEIDRSREDEIQKINQYYEEQIKNVREACNKKIKELQEYYALKQKDDSKLIIKQYEDQIKIQIKQIIDNKKKEIINSALDKAKSYITSLNKSSRYPELLEIMVDTSIKKLGKDIIVECSESDMEKIKAMNKVNPKNVEANSGIKSGIIAYSPDRLKMLDLTLNTIFKEISDDILAYFYENVK</sequence>
<proteinExistence type="predicted"/>
<name>A0A0Q0RQE5_9ARCH</name>
<evidence type="ECO:0000313" key="2">
    <source>
        <dbReference type="Proteomes" id="UP000050320"/>
    </source>
</evidence>
<reference evidence="1 2" key="1">
    <citation type="submission" date="2015-09" db="EMBL/GenBank/DDBJ databases">
        <title>Heavy metals and arsenic resistance mechanisms in polyextremophilic archaea of the family Ferroplasmaceae.</title>
        <authorList>
            <person name="Bulaev A.G."/>
            <person name="Kanygina A.V."/>
        </authorList>
    </citation>
    <scope>NUCLEOTIDE SEQUENCE [LARGE SCALE GENOMIC DNA]</scope>
    <source>
        <strain evidence="1 2">VT</strain>
    </source>
</reference>
<dbReference type="EMBL" id="LKBG01000240">
    <property type="protein sequence ID" value="KQB34451.1"/>
    <property type="molecule type" value="Genomic_DNA"/>
</dbReference>
<keyword evidence="2" id="KW-1185">Reference proteome</keyword>
<dbReference type="AlphaFoldDB" id="A0A0Q0RQE5"/>
<protein>
    <recommendedName>
        <fullName evidence="3">V-type proton ATPase subunit E</fullName>
    </recommendedName>
</protein>
<evidence type="ECO:0008006" key="3">
    <source>
        <dbReference type="Google" id="ProtNLM"/>
    </source>
</evidence>
<dbReference type="Gene3D" id="3.30.2320.30">
    <property type="entry name" value="ATP synthase, E subunit, C-terminal"/>
    <property type="match status" value="1"/>
</dbReference>
<dbReference type="OrthoDB" id="57284at2157"/>
<dbReference type="Proteomes" id="UP000050320">
    <property type="component" value="Unassembled WGS sequence"/>
</dbReference>
<dbReference type="InterPro" id="IPR038495">
    <property type="entry name" value="ATPase_E_C"/>
</dbReference>
<dbReference type="GeneID" id="84222035"/>